<comment type="cofactor">
    <cofactor evidence="1">
        <name>FAD</name>
        <dbReference type="ChEBI" id="CHEBI:57692"/>
    </cofactor>
</comment>
<dbReference type="AlphaFoldDB" id="A0A3D5IWE4"/>
<dbReference type="InterPro" id="IPR019546">
    <property type="entry name" value="TAT_signal_bac_arc"/>
</dbReference>
<organism evidence="11 12">
    <name type="scientific">Zunongwangia profunda</name>
    <dbReference type="NCBI Taxonomy" id="398743"/>
    <lineage>
        <taxon>Bacteria</taxon>
        <taxon>Pseudomonadati</taxon>
        <taxon>Bacteroidota</taxon>
        <taxon>Flavobacteriia</taxon>
        <taxon>Flavobacteriales</taxon>
        <taxon>Flavobacteriaceae</taxon>
        <taxon>Zunongwangia</taxon>
    </lineage>
</organism>
<sequence>MKNKISRRSFLKKTGTTASLAAISPLSISSILSGPSDDKRIMVVGAGLAGLACAYELDQAGYNVILIEARSRPGGRVRTYRDPFADNLYAEMGAEYVDSTDNLVKQYCKVFGLEVLPAKQYDGVYVRGNRLSMNGLKSGTDSLPFEGTLKGKLFGQEVQYIQKWIDLVKQKGETSHEVLALDKMSIEEMLKKGGAPKDIIDLYTYTNATESTTVPSKMSALYMVLANARTSAFSEDTVEGRIFGGNDKLPKAFAKKLGSKIKYSRALKRLVFDSKGATATVTENKKSESINAIKCVLAIPASILRTINIEPGFSSKKTYCIQKQDYGHVMKIAMQYRKRFWDGKNSIGQRVFTDTPLRRIYHFSIDQPGPRGILLTFTSGEDAKKLGRLNEEKRMKIAQNTCKNIWPEAPQYWENGVTKYWNEDPWVKASYSIAGIGQKGFRDILAKPEGPVFFAGEHTAIYRASMNGAIESGLRVTEELKRAIKV</sequence>
<protein>
    <recommendedName>
        <fullName evidence="5">Tryptophan 2-monooxygenase</fullName>
        <ecNumber evidence="4">1.13.12.3</ecNumber>
    </recommendedName>
</protein>
<dbReference type="NCBIfam" id="TIGR01409">
    <property type="entry name" value="TAT_signal_seq"/>
    <property type="match status" value="1"/>
</dbReference>
<dbReference type="SUPFAM" id="SSF54373">
    <property type="entry name" value="FAD-linked reductases, C-terminal domain"/>
    <property type="match status" value="1"/>
</dbReference>
<evidence type="ECO:0000256" key="5">
    <source>
        <dbReference type="ARBA" id="ARBA00017871"/>
    </source>
</evidence>
<dbReference type="SUPFAM" id="SSF51905">
    <property type="entry name" value="FAD/NAD(P)-binding domain"/>
    <property type="match status" value="1"/>
</dbReference>
<dbReference type="GO" id="GO:0050361">
    <property type="term" value="F:tryptophan 2-monooxygenase activity"/>
    <property type="evidence" value="ECO:0007669"/>
    <property type="project" value="UniProtKB-EC"/>
</dbReference>
<evidence type="ECO:0000256" key="6">
    <source>
        <dbReference type="ARBA" id="ARBA00023002"/>
    </source>
</evidence>
<dbReference type="EMBL" id="DPMF01000087">
    <property type="protein sequence ID" value="HCV80195.1"/>
    <property type="molecule type" value="Genomic_DNA"/>
</dbReference>
<dbReference type="PROSITE" id="PS51318">
    <property type="entry name" value="TAT"/>
    <property type="match status" value="1"/>
</dbReference>
<feature type="binding site" evidence="9">
    <location>
        <position position="457"/>
    </location>
    <ligand>
        <name>FAD</name>
        <dbReference type="ChEBI" id="CHEBI:57692"/>
    </ligand>
</feature>
<feature type="domain" description="Amine oxidase" evidence="10">
    <location>
        <begin position="48"/>
        <end position="479"/>
    </location>
</feature>
<evidence type="ECO:0000256" key="4">
    <source>
        <dbReference type="ARBA" id="ARBA00012535"/>
    </source>
</evidence>
<dbReference type="InterPro" id="IPR002937">
    <property type="entry name" value="Amino_oxidase"/>
</dbReference>
<evidence type="ECO:0000256" key="2">
    <source>
        <dbReference type="ARBA" id="ARBA00004814"/>
    </source>
</evidence>
<dbReference type="GO" id="GO:0009851">
    <property type="term" value="P:auxin biosynthetic process"/>
    <property type="evidence" value="ECO:0007669"/>
    <property type="project" value="UniProtKB-KW"/>
</dbReference>
<name>A0A3D5IWE4_9FLAO</name>
<comment type="pathway">
    <text evidence="2">Plant hormone metabolism; auxin biosynthesis.</text>
</comment>
<dbReference type="PRINTS" id="PR00757">
    <property type="entry name" value="AMINEOXDASEF"/>
</dbReference>
<keyword evidence="7" id="KW-0073">Auxin biosynthesis</keyword>
<dbReference type="InterPro" id="IPR001613">
    <property type="entry name" value="Flavin_amine_oxidase"/>
</dbReference>
<evidence type="ECO:0000313" key="11">
    <source>
        <dbReference type="EMBL" id="HCV80195.1"/>
    </source>
</evidence>
<proteinExistence type="inferred from homology"/>
<dbReference type="PANTHER" id="PTHR10742">
    <property type="entry name" value="FLAVIN MONOAMINE OXIDASE"/>
    <property type="match status" value="1"/>
</dbReference>
<dbReference type="Pfam" id="PF01593">
    <property type="entry name" value="Amino_oxidase"/>
    <property type="match status" value="1"/>
</dbReference>
<evidence type="ECO:0000256" key="7">
    <source>
        <dbReference type="ARBA" id="ARBA00023070"/>
    </source>
</evidence>
<comment type="similarity">
    <text evidence="3">Belongs to the tryptophan 2-monooxygenase family.</text>
</comment>
<comment type="caution">
    <text evidence="11">The sequence shown here is derived from an EMBL/GenBank/DDBJ whole genome shotgun (WGS) entry which is preliminary data.</text>
</comment>
<feature type="binding site" evidence="9">
    <location>
        <begin position="68"/>
        <end position="69"/>
    </location>
    <ligand>
        <name>FAD</name>
        <dbReference type="ChEBI" id="CHEBI:57692"/>
    </ligand>
</feature>
<dbReference type="InterPro" id="IPR050281">
    <property type="entry name" value="Flavin_monoamine_oxidase"/>
</dbReference>
<dbReference type="InterPro" id="IPR006311">
    <property type="entry name" value="TAT_signal"/>
</dbReference>
<accession>A0A3D5IWE4</accession>
<keyword evidence="6" id="KW-0560">Oxidoreductase</keyword>
<evidence type="ECO:0000256" key="9">
    <source>
        <dbReference type="PIRSR" id="PIRSR601613-1"/>
    </source>
</evidence>
<comment type="catalytic activity">
    <reaction evidence="8">
        <text>L-tryptophan + O2 = indole-3-acetamide + CO2 + H2O</text>
        <dbReference type="Rhea" id="RHEA:16165"/>
        <dbReference type="ChEBI" id="CHEBI:15377"/>
        <dbReference type="ChEBI" id="CHEBI:15379"/>
        <dbReference type="ChEBI" id="CHEBI:16031"/>
        <dbReference type="ChEBI" id="CHEBI:16526"/>
        <dbReference type="ChEBI" id="CHEBI:57912"/>
        <dbReference type="EC" id="1.13.12.3"/>
    </reaction>
</comment>
<dbReference type="InterPro" id="IPR036188">
    <property type="entry name" value="FAD/NAD-bd_sf"/>
</dbReference>
<evidence type="ECO:0000256" key="8">
    <source>
        <dbReference type="ARBA" id="ARBA00047321"/>
    </source>
</evidence>
<dbReference type="Gene3D" id="3.50.50.60">
    <property type="entry name" value="FAD/NAD(P)-binding domain"/>
    <property type="match status" value="1"/>
</dbReference>
<gene>
    <name evidence="11" type="ORF">DGQ38_04015</name>
</gene>
<dbReference type="PANTHER" id="PTHR10742:SF342">
    <property type="entry name" value="AMINE OXIDASE"/>
    <property type="match status" value="1"/>
</dbReference>
<evidence type="ECO:0000259" key="10">
    <source>
        <dbReference type="Pfam" id="PF01593"/>
    </source>
</evidence>
<evidence type="ECO:0000256" key="1">
    <source>
        <dbReference type="ARBA" id="ARBA00001974"/>
    </source>
</evidence>
<dbReference type="Proteomes" id="UP000264330">
    <property type="component" value="Unassembled WGS sequence"/>
</dbReference>
<evidence type="ECO:0000313" key="12">
    <source>
        <dbReference type="Proteomes" id="UP000264330"/>
    </source>
</evidence>
<dbReference type="GO" id="GO:0009063">
    <property type="term" value="P:amino acid catabolic process"/>
    <property type="evidence" value="ECO:0007669"/>
    <property type="project" value="TreeGrafter"/>
</dbReference>
<dbReference type="GO" id="GO:0001716">
    <property type="term" value="F:L-amino-acid oxidase activity"/>
    <property type="evidence" value="ECO:0007669"/>
    <property type="project" value="TreeGrafter"/>
</dbReference>
<feature type="binding site" evidence="9">
    <location>
        <position position="377"/>
    </location>
    <ligand>
        <name>substrate</name>
    </ligand>
</feature>
<dbReference type="EC" id="1.13.12.3" evidence="4"/>
<evidence type="ECO:0000256" key="3">
    <source>
        <dbReference type="ARBA" id="ARBA00005833"/>
    </source>
</evidence>
<reference evidence="11 12" key="1">
    <citation type="journal article" date="2018" name="Nat. Biotechnol.">
        <title>A standardized bacterial taxonomy based on genome phylogeny substantially revises the tree of life.</title>
        <authorList>
            <person name="Parks D.H."/>
            <person name="Chuvochina M."/>
            <person name="Waite D.W."/>
            <person name="Rinke C."/>
            <person name="Skarshewski A."/>
            <person name="Chaumeil P.A."/>
            <person name="Hugenholtz P."/>
        </authorList>
    </citation>
    <scope>NUCLEOTIDE SEQUENCE [LARGE SCALE GENOMIC DNA]</scope>
    <source>
        <strain evidence="11">UBA9359</strain>
    </source>
</reference>